<organism evidence="8 9">
    <name type="scientific">Phyllosticta citribraziliensis</name>
    <dbReference type="NCBI Taxonomy" id="989973"/>
    <lineage>
        <taxon>Eukaryota</taxon>
        <taxon>Fungi</taxon>
        <taxon>Dikarya</taxon>
        <taxon>Ascomycota</taxon>
        <taxon>Pezizomycotina</taxon>
        <taxon>Dothideomycetes</taxon>
        <taxon>Dothideomycetes incertae sedis</taxon>
        <taxon>Botryosphaeriales</taxon>
        <taxon>Phyllostictaceae</taxon>
        <taxon>Phyllosticta</taxon>
    </lineage>
</organism>
<evidence type="ECO:0000256" key="1">
    <source>
        <dbReference type="ARBA" id="ARBA00001971"/>
    </source>
</evidence>
<dbReference type="PANTHER" id="PTHR24305:SF96">
    <property type="entry name" value="CYTOCHROME P450 MONOOXYGENASE STCB-RELATED"/>
    <property type="match status" value="1"/>
</dbReference>
<comment type="caution">
    <text evidence="8">The sequence shown here is derived from an EMBL/GenBank/DDBJ whole genome shotgun (WGS) entry which is preliminary data.</text>
</comment>
<dbReference type="Proteomes" id="UP001360953">
    <property type="component" value="Unassembled WGS sequence"/>
</dbReference>
<keyword evidence="3 6" id="KW-0479">Metal-binding</keyword>
<keyword evidence="7" id="KW-0472">Membrane</keyword>
<dbReference type="InterPro" id="IPR002401">
    <property type="entry name" value="Cyt_P450_E_grp-I"/>
</dbReference>
<dbReference type="GO" id="GO:0004497">
    <property type="term" value="F:monooxygenase activity"/>
    <property type="evidence" value="ECO:0007669"/>
    <property type="project" value="UniProtKB-KW"/>
</dbReference>
<gene>
    <name evidence="8" type="ORF">J3D65DRAFT_633056</name>
</gene>
<keyword evidence="9" id="KW-1185">Reference proteome</keyword>
<evidence type="ECO:0000313" key="9">
    <source>
        <dbReference type="Proteomes" id="UP001360953"/>
    </source>
</evidence>
<keyword evidence="5 6" id="KW-0408">Iron</keyword>
<dbReference type="InterPro" id="IPR001128">
    <property type="entry name" value="Cyt_P450"/>
</dbReference>
<dbReference type="Pfam" id="PF00067">
    <property type="entry name" value="p450"/>
    <property type="match status" value="1"/>
</dbReference>
<keyword evidence="6 8" id="KW-0503">Monooxygenase</keyword>
<dbReference type="SUPFAM" id="SSF48264">
    <property type="entry name" value="Cytochrome P450"/>
    <property type="match status" value="1"/>
</dbReference>
<comment type="cofactor">
    <cofactor evidence="1">
        <name>heme</name>
        <dbReference type="ChEBI" id="CHEBI:30413"/>
    </cofactor>
</comment>
<evidence type="ECO:0000313" key="8">
    <source>
        <dbReference type="EMBL" id="KAK7534311.1"/>
    </source>
</evidence>
<name>A0ABR1LGH3_9PEZI</name>
<protein>
    <submittedName>
        <fullName evidence="8">Sterigmatocystin biosynthesis P450 monooxygenase</fullName>
    </submittedName>
</protein>
<dbReference type="EMBL" id="JBBPEH010000009">
    <property type="protein sequence ID" value="KAK7534311.1"/>
    <property type="molecule type" value="Genomic_DNA"/>
</dbReference>
<evidence type="ECO:0000256" key="4">
    <source>
        <dbReference type="ARBA" id="ARBA00023002"/>
    </source>
</evidence>
<evidence type="ECO:0000256" key="5">
    <source>
        <dbReference type="ARBA" id="ARBA00023004"/>
    </source>
</evidence>
<dbReference type="InterPro" id="IPR017972">
    <property type="entry name" value="Cyt_P450_CS"/>
</dbReference>
<dbReference type="InterPro" id="IPR050121">
    <property type="entry name" value="Cytochrome_P450_monoxygenase"/>
</dbReference>
<dbReference type="PRINTS" id="PR00463">
    <property type="entry name" value="EP450I"/>
</dbReference>
<dbReference type="Gene3D" id="1.10.630.10">
    <property type="entry name" value="Cytochrome P450"/>
    <property type="match status" value="1"/>
</dbReference>
<evidence type="ECO:0000256" key="7">
    <source>
        <dbReference type="SAM" id="Phobius"/>
    </source>
</evidence>
<dbReference type="InterPro" id="IPR036396">
    <property type="entry name" value="Cyt_P450_sf"/>
</dbReference>
<dbReference type="PANTHER" id="PTHR24305">
    <property type="entry name" value="CYTOCHROME P450"/>
    <property type="match status" value="1"/>
</dbReference>
<evidence type="ECO:0000256" key="3">
    <source>
        <dbReference type="ARBA" id="ARBA00022723"/>
    </source>
</evidence>
<dbReference type="PROSITE" id="PS00086">
    <property type="entry name" value="CYTOCHROME_P450"/>
    <property type="match status" value="1"/>
</dbReference>
<feature type="transmembrane region" description="Helical" evidence="7">
    <location>
        <begin position="16"/>
        <end position="36"/>
    </location>
</feature>
<evidence type="ECO:0000256" key="6">
    <source>
        <dbReference type="RuleBase" id="RU000461"/>
    </source>
</evidence>
<comment type="similarity">
    <text evidence="2 6">Belongs to the cytochrome P450 family.</text>
</comment>
<keyword evidence="7" id="KW-1133">Transmembrane helix</keyword>
<keyword evidence="4 6" id="KW-0560">Oxidoreductase</keyword>
<dbReference type="PRINTS" id="PR00385">
    <property type="entry name" value="P450"/>
</dbReference>
<dbReference type="CDD" id="cd11059">
    <property type="entry name" value="CYP_fungal"/>
    <property type="match status" value="1"/>
</dbReference>
<evidence type="ECO:0000256" key="2">
    <source>
        <dbReference type="ARBA" id="ARBA00010617"/>
    </source>
</evidence>
<accession>A0ABR1LGH3</accession>
<reference evidence="8 9" key="1">
    <citation type="submission" date="2024-04" db="EMBL/GenBank/DDBJ databases">
        <title>Phyllosticta paracitricarpa is synonymous to the EU quarantine fungus P. citricarpa based on phylogenomic analyses.</title>
        <authorList>
            <consortium name="Lawrence Berkeley National Laboratory"/>
            <person name="Van ingen-buijs V.A."/>
            <person name="Van westerhoven A.C."/>
            <person name="Haridas S."/>
            <person name="Skiadas P."/>
            <person name="Martin F."/>
            <person name="Groenewald J.Z."/>
            <person name="Crous P.W."/>
            <person name="Seidl M.F."/>
        </authorList>
    </citation>
    <scope>NUCLEOTIDE SEQUENCE [LARGE SCALE GENOMIC DNA]</scope>
    <source>
        <strain evidence="8 9">CPC 17464</strain>
    </source>
</reference>
<proteinExistence type="inferred from homology"/>
<dbReference type="GeneID" id="92033993"/>
<keyword evidence="7" id="KW-0812">Transmembrane</keyword>
<dbReference type="RefSeq" id="XP_066653350.1">
    <property type="nucleotide sequence ID" value="XM_066801087.1"/>
</dbReference>
<keyword evidence="6" id="KW-0349">Heme</keyword>
<sequence>MATPLPAPSRYFESPIHLTGVLVLFTVLFWVFQRIYAALTSPLRKVPGPFWSHLTRYPLKWAVITGQRTLFIHKLHERYGPLVRISPWEVSCSDPEAVRAIHKPNSGFVKTDWYTALVETDEGIFSTSDPKKHASYRRLMARAFSNSEIRTHWEPMVHAKAKLAVHQIENECRRAGEADVLKWWTFMATDVSGTLMFGESFNMLEYGKKNEYIHVLELAMTAGGIRAELPLVDAIGKLLPIPACRTFFHAFKKLTSYGSKAVANSRRTKDDGTTNTTIFAQLDPDELAQTTCPLKTDADIFREAGGLIVAGSDTTAITLTYLTWCVLQRPQLHRALEAEVAALPAFTDAQLETQCPLLTASINEALRLYGAAPCSLPRRSVAPQGTTLAGFFVPPGTTVSTQAWTLHRDAAFWRDPETFTPARWLDLAPTTAPASLHFQPFNSGPRICLGLHLAMMELRVAFAVFLREFRGRVALGESMRGEKGEECMRVKDYFLIRPKGERCMVAVGEEEQKREME</sequence>